<dbReference type="EMBL" id="BPLQ01015386">
    <property type="protein sequence ID" value="GIY87794.1"/>
    <property type="molecule type" value="Genomic_DNA"/>
</dbReference>
<evidence type="ECO:0000256" key="1">
    <source>
        <dbReference type="SAM" id="MobiDB-lite"/>
    </source>
</evidence>
<name>A0AAV4X189_9ARAC</name>
<protein>
    <submittedName>
        <fullName evidence="2">Uncharacterized protein</fullName>
    </submittedName>
</protein>
<sequence length="21" mass="2495">MVRFPEADQHWNDYAQEVDSG</sequence>
<feature type="compositionally biased region" description="Basic and acidic residues" evidence="1">
    <location>
        <begin position="1"/>
        <end position="11"/>
    </location>
</feature>
<evidence type="ECO:0000313" key="2">
    <source>
        <dbReference type="EMBL" id="GIY87794.1"/>
    </source>
</evidence>
<feature type="non-terminal residue" evidence="2">
    <location>
        <position position="21"/>
    </location>
</feature>
<organism evidence="2 3">
    <name type="scientific">Caerostris darwini</name>
    <dbReference type="NCBI Taxonomy" id="1538125"/>
    <lineage>
        <taxon>Eukaryota</taxon>
        <taxon>Metazoa</taxon>
        <taxon>Ecdysozoa</taxon>
        <taxon>Arthropoda</taxon>
        <taxon>Chelicerata</taxon>
        <taxon>Arachnida</taxon>
        <taxon>Araneae</taxon>
        <taxon>Araneomorphae</taxon>
        <taxon>Entelegynae</taxon>
        <taxon>Araneoidea</taxon>
        <taxon>Araneidae</taxon>
        <taxon>Caerostris</taxon>
    </lineage>
</organism>
<comment type="caution">
    <text evidence="2">The sequence shown here is derived from an EMBL/GenBank/DDBJ whole genome shotgun (WGS) entry which is preliminary data.</text>
</comment>
<keyword evidence="3" id="KW-1185">Reference proteome</keyword>
<proteinExistence type="predicted"/>
<gene>
    <name evidence="2" type="ORF">CDAR_446351</name>
</gene>
<evidence type="ECO:0000313" key="3">
    <source>
        <dbReference type="Proteomes" id="UP001054837"/>
    </source>
</evidence>
<accession>A0AAV4X189</accession>
<dbReference type="AlphaFoldDB" id="A0AAV4X189"/>
<feature type="region of interest" description="Disordered" evidence="1">
    <location>
        <begin position="1"/>
        <end position="21"/>
    </location>
</feature>
<dbReference type="Proteomes" id="UP001054837">
    <property type="component" value="Unassembled WGS sequence"/>
</dbReference>
<reference evidence="2 3" key="1">
    <citation type="submission" date="2021-06" db="EMBL/GenBank/DDBJ databases">
        <title>Caerostris darwini draft genome.</title>
        <authorList>
            <person name="Kono N."/>
            <person name="Arakawa K."/>
        </authorList>
    </citation>
    <scope>NUCLEOTIDE SEQUENCE [LARGE SCALE GENOMIC DNA]</scope>
</reference>